<evidence type="ECO:0000256" key="6">
    <source>
        <dbReference type="ARBA" id="ARBA00023136"/>
    </source>
</evidence>
<keyword evidence="4" id="KW-0812">Transmembrane</keyword>
<evidence type="ECO:0000256" key="3">
    <source>
        <dbReference type="ARBA" id="ARBA00022475"/>
    </source>
</evidence>
<comment type="subcellular location">
    <subcellularLocation>
        <location evidence="1">Cell membrane</location>
        <topology evidence="1">Multi-pass membrane protein</topology>
    </subcellularLocation>
</comment>
<dbReference type="EMBL" id="CP151406">
    <property type="protein sequence ID" value="WZJ21865.1"/>
    <property type="molecule type" value="Genomic_DNA"/>
</dbReference>
<keyword evidence="5" id="KW-1133">Transmembrane helix</keyword>
<keyword evidence="3" id="KW-1003">Cell membrane</keyword>
<accession>A0ABZ2XGW2</accession>
<evidence type="ECO:0000256" key="2">
    <source>
        <dbReference type="ARBA" id="ARBA00006228"/>
    </source>
</evidence>
<name>A0ABZ2XGW2_9RHOO</name>
<evidence type="ECO:0000256" key="1">
    <source>
        <dbReference type="ARBA" id="ARBA00004651"/>
    </source>
</evidence>
<evidence type="ECO:0000313" key="7">
    <source>
        <dbReference type="EMBL" id="WZJ21865.1"/>
    </source>
</evidence>
<protein>
    <submittedName>
        <fullName evidence="7">Na+/H+ antiporter subunit E</fullName>
    </submittedName>
</protein>
<evidence type="ECO:0000313" key="8">
    <source>
        <dbReference type="Proteomes" id="UP001479520"/>
    </source>
</evidence>
<dbReference type="RefSeq" id="WP_341743897.1">
    <property type="nucleotide sequence ID" value="NZ_CP151406.1"/>
</dbReference>
<dbReference type="PANTHER" id="PTHR34584:SF1">
    <property type="entry name" value="NA(+)_H(+) ANTIPORTER SUBUNIT E1"/>
    <property type="match status" value="1"/>
</dbReference>
<gene>
    <name evidence="7" type="ORF">AADV58_01590</name>
</gene>
<organism evidence="7 8">
    <name type="scientific">Azonexus hydrophilus</name>
    <dbReference type="NCBI Taxonomy" id="418702"/>
    <lineage>
        <taxon>Bacteria</taxon>
        <taxon>Pseudomonadati</taxon>
        <taxon>Pseudomonadota</taxon>
        <taxon>Betaproteobacteria</taxon>
        <taxon>Rhodocyclales</taxon>
        <taxon>Azonexaceae</taxon>
        <taxon>Azonexus</taxon>
    </lineage>
</organism>
<comment type="similarity">
    <text evidence="2">Belongs to the CPA3 antiporters (TC 2.A.63) subunit E family.</text>
</comment>
<proteinExistence type="inferred from homology"/>
<evidence type="ECO:0000256" key="4">
    <source>
        <dbReference type="ARBA" id="ARBA00022692"/>
    </source>
</evidence>
<dbReference type="Pfam" id="PF01899">
    <property type="entry name" value="MNHE"/>
    <property type="match status" value="1"/>
</dbReference>
<evidence type="ECO:0000256" key="5">
    <source>
        <dbReference type="ARBA" id="ARBA00022989"/>
    </source>
</evidence>
<dbReference type="InterPro" id="IPR002758">
    <property type="entry name" value="Cation_antiport_E"/>
</dbReference>
<dbReference type="Proteomes" id="UP001479520">
    <property type="component" value="Chromosome"/>
</dbReference>
<keyword evidence="8" id="KW-1185">Reference proteome</keyword>
<sequence length="168" mass="17932">MTRRRQTSSASTIRSALRRAGIFALFWLVAAEGKLSAWPLALAGIAAATAASLWLLPAKTLPPISAGGLLRFLVWFVRQSLAGGWQVALLALQPRLALRPALIELPLTLSPGLPRLLFTAALSLMPGTLGVRLQGDTLLVHVLDREQPLADAAARLADRVAAVFAETR</sequence>
<keyword evidence="6" id="KW-0472">Membrane</keyword>
<reference evidence="7 8" key="1">
    <citation type="submission" date="2024-04" db="EMBL/GenBank/DDBJ databases">
        <title>Dissimilatory iodate-reducing microorganisms contribute to the enrichment of iodine in groundwater.</title>
        <authorList>
            <person name="Jiang Z."/>
        </authorList>
    </citation>
    <scope>NUCLEOTIDE SEQUENCE [LARGE SCALE GENOMIC DNA]</scope>
    <source>
        <strain evidence="7 8">NCP973</strain>
    </source>
</reference>
<dbReference type="PANTHER" id="PTHR34584">
    <property type="entry name" value="NA(+)/H(+) ANTIPORTER SUBUNIT E1"/>
    <property type="match status" value="1"/>
</dbReference>